<name>A0ABN9UVQ2_9DINO</name>
<evidence type="ECO:0008006" key="4">
    <source>
        <dbReference type="Google" id="ProtNLM"/>
    </source>
</evidence>
<sequence>GNRALRRGSSPSCGPSSPGSRRPPSTASTSRTRQRGCSATAPGDSATLSRSPSRFRRACASRRSPPMLLPLSHVRGGVCGDHVQPGEPVGHMIVVFAVHSPPEVILRSLKPSPASQVSSIVSSPMGWVAGTSSKRQSAKPTKPKKKASVDAAAAVEKAEAMAQSGQYQELDVSPTAPELDMDGWECRKGPHGQTYWHHQAVGPAPWDAAAPKVSKPQAGTDLLAAAMRLVPK</sequence>
<evidence type="ECO:0000313" key="3">
    <source>
        <dbReference type="Proteomes" id="UP001189429"/>
    </source>
</evidence>
<comment type="caution">
    <text evidence="2">The sequence shown here is derived from an EMBL/GenBank/DDBJ whole genome shotgun (WGS) entry which is preliminary data.</text>
</comment>
<dbReference type="Proteomes" id="UP001189429">
    <property type="component" value="Unassembled WGS sequence"/>
</dbReference>
<protein>
    <recommendedName>
        <fullName evidence="4">WW domain-containing protein</fullName>
    </recommendedName>
</protein>
<feature type="region of interest" description="Disordered" evidence="1">
    <location>
        <begin position="1"/>
        <end position="61"/>
    </location>
</feature>
<dbReference type="EMBL" id="CAUYUJ010016180">
    <property type="protein sequence ID" value="CAK0862645.1"/>
    <property type="molecule type" value="Genomic_DNA"/>
</dbReference>
<evidence type="ECO:0000313" key="2">
    <source>
        <dbReference type="EMBL" id="CAK0862645.1"/>
    </source>
</evidence>
<reference evidence="2" key="1">
    <citation type="submission" date="2023-10" db="EMBL/GenBank/DDBJ databases">
        <authorList>
            <person name="Chen Y."/>
            <person name="Shah S."/>
            <person name="Dougan E. K."/>
            <person name="Thang M."/>
            <person name="Chan C."/>
        </authorList>
    </citation>
    <scope>NUCLEOTIDE SEQUENCE [LARGE SCALE GENOMIC DNA]</scope>
</reference>
<gene>
    <name evidence="2" type="ORF">PCOR1329_LOCUS51000</name>
</gene>
<feature type="compositionally biased region" description="Low complexity" evidence="1">
    <location>
        <begin position="7"/>
        <end position="31"/>
    </location>
</feature>
<proteinExistence type="predicted"/>
<organism evidence="2 3">
    <name type="scientific">Prorocentrum cordatum</name>
    <dbReference type="NCBI Taxonomy" id="2364126"/>
    <lineage>
        <taxon>Eukaryota</taxon>
        <taxon>Sar</taxon>
        <taxon>Alveolata</taxon>
        <taxon>Dinophyceae</taxon>
        <taxon>Prorocentrales</taxon>
        <taxon>Prorocentraceae</taxon>
        <taxon>Prorocentrum</taxon>
    </lineage>
</organism>
<feature type="non-terminal residue" evidence="2">
    <location>
        <position position="1"/>
    </location>
</feature>
<evidence type="ECO:0000256" key="1">
    <source>
        <dbReference type="SAM" id="MobiDB-lite"/>
    </source>
</evidence>
<keyword evidence="3" id="KW-1185">Reference proteome</keyword>
<accession>A0ABN9UVQ2</accession>